<evidence type="ECO:0000313" key="3">
    <source>
        <dbReference type="Proteomes" id="UP001174909"/>
    </source>
</evidence>
<dbReference type="Pfam" id="PF15919">
    <property type="entry name" value="HicB_lk_antitox"/>
    <property type="match status" value="1"/>
</dbReference>
<dbReference type="PANTHER" id="PTHR34504">
    <property type="entry name" value="ANTITOXIN HICB"/>
    <property type="match status" value="1"/>
</dbReference>
<evidence type="ECO:0000313" key="2">
    <source>
        <dbReference type="EMBL" id="CAI8021181.1"/>
    </source>
</evidence>
<dbReference type="AlphaFoldDB" id="A0AA35S2U8"/>
<gene>
    <name evidence="2" type="ORF">GBAR_LOCUS12600</name>
</gene>
<dbReference type="Proteomes" id="UP001174909">
    <property type="component" value="Unassembled WGS sequence"/>
</dbReference>
<dbReference type="PANTHER" id="PTHR34504:SF2">
    <property type="entry name" value="UPF0150 PROTEIN SSL0259"/>
    <property type="match status" value="1"/>
</dbReference>
<dbReference type="InterPro" id="IPR013321">
    <property type="entry name" value="Arc_rbn_hlx_hlx"/>
</dbReference>
<evidence type="ECO:0000259" key="1">
    <source>
        <dbReference type="Pfam" id="PF15919"/>
    </source>
</evidence>
<dbReference type="Gene3D" id="1.10.1220.10">
    <property type="entry name" value="Met repressor-like"/>
    <property type="match status" value="1"/>
</dbReference>
<organism evidence="2 3">
    <name type="scientific">Geodia barretti</name>
    <name type="common">Barrett's horny sponge</name>
    <dbReference type="NCBI Taxonomy" id="519541"/>
    <lineage>
        <taxon>Eukaryota</taxon>
        <taxon>Metazoa</taxon>
        <taxon>Porifera</taxon>
        <taxon>Demospongiae</taxon>
        <taxon>Heteroscleromorpha</taxon>
        <taxon>Tetractinellida</taxon>
        <taxon>Astrophorina</taxon>
        <taxon>Geodiidae</taxon>
        <taxon>Geodia</taxon>
    </lineage>
</organism>
<accession>A0AA35S2U8</accession>
<dbReference type="EMBL" id="CASHTH010001874">
    <property type="protein sequence ID" value="CAI8021181.1"/>
    <property type="molecule type" value="Genomic_DNA"/>
</dbReference>
<dbReference type="SUPFAM" id="SSF47598">
    <property type="entry name" value="Ribbon-helix-helix"/>
    <property type="match status" value="1"/>
</dbReference>
<dbReference type="Gene3D" id="3.30.160.250">
    <property type="match status" value="1"/>
</dbReference>
<comment type="caution">
    <text evidence="2">The sequence shown here is derived from an EMBL/GenBank/DDBJ whole genome shotgun (WGS) entry which is preliminary data.</text>
</comment>
<reference evidence="2" key="1">
    <citation type="submission" date="2023-03" db="EMBL/GenBank/DDBJ databases">
        <authorList>
            <person name="Steffen K."/>
            <person name="Cardenas P."/>
        </authorList>
    </citation>
    <scope>NUCLEOTIDE SEQUENCE</scope>
</reference>
<proteinExistence type="predicted"/>
<dbReference type="InterPro" id="IPR010985">
    <property type="entry name" value="Ribbon_hlx_hlx"/>
</dbReference>
<dbReference type="InterPro" id="IPR051404">
    <property type="entry name" value="TA_system_antitoxin"/>
</dbReference>
<dbReference type="InterPro" id="IPR035069">
    <property type="entry name" value="TTHA1013/TTHA0281-like"/>
</dbReference>
<dbReference type="SUPFAM" id="SSF143100">
    <property type="entry name" value="TTHA1013/TTHA0281-like"/>
    <property type="match status" value="1"/>
</dbReference>
<keyword evidence="3" id="KW-1185">Reference proteome</keyword>
<protein>
    <submittedName>
        <fullName evidence="2">Uncharacterized 14.9 kDa protein in rep-hol intergenic region</fullName>
    </submittedName>
</protein>
<dbReference type="GO" id="GO:0006355">
    <property type="term" value="P:regulation of DNA-templated transcription"/>
    <property type="evidence" value="ECO:0007669"/>
    <property type="project" value="InterPro"/>
</dbReference>
<dbReference type="InterPro" id="IPR031807">
    <property type="entry name" value="HicB-like"/>
</dbReference>
<feature type="domain" description="HicB-like antitoxin of toxin-antitoxin system" evidence="1">
    <location>
        <begin position="3"/>
        <end position="124"/>
    </location>
</feature>
<name>A0AA35S2U8_GEOBA</name>
<sequence length="135" mass="14729">MRYPIVIHKDEESSYGVTVPDLPGCFSAGETLDEALELAQDAILGHVETLLMGGQTIPEQRSLELHQQNLDYAGGMWALVDVDLSKVTAKTVRVNITMPSPILSLTDKVAKQEGESRSGLLAKAVLYYVESKVRA</sequence>